<evidence type="ECO:0000259" key="6">
    <source>
        <dbReference type="PROSITE" id="PS51063"/>
    </source>
</evidence>
<evidence type="ECO:0000256" key="1">
    <source>
        <dbReference type="ARBA" id="ARBA00023015"/>
    </source>
</evidence>
<comment type="caution">
    <text evidence="7">The sequence shown here is derived from an EMBL/GenBank/DDBJ whole genome shotgun (WGS) entry which is preliminary data.</text>
</comment>
<evidence type="ECO:0000259" key="5">
    <source>
        <dbReference type="PROSITE" id="PS50042"/>
    </source>
</evidence>
<sequence>MDNIQYLSQFNLLKSLSIEDLIEMDQLTSITIMPKNTYIQTPDSFKEGLYFVKQGKVRLFKLNAEGKQFTSDILCEGNVFGEMNMISLGTRDHYIETIEDSHICLMNKDRFESFIMQRPRFMMNLMKVLSDRINGMSHLTQNLALGNLHEKILYVLRKLSDQFGYTSDEDYYRLNYALSHQEIANLVGATREAVTVALQELVKEKVIQTGFKTVYLHRDQLAKL</sequence>
<dbReference type="PROSITE" id="PS51063">
    <property type="entry name" value="HTH_CRP_2"/>
    <property type="match status" value="1"/>
</dbReference>
<dbReference type="SMART" id="SM00419">
    <property type="entry name" value="HTH_CRP"/>
    <property type="match status" value="1"/>
</dbReference>
<feature type="domain" description="Cyclic nucleotide-binding" evidence="5">
    <location>
        <begin position="12"/>
        <end position="132"/>
    </location>
</feature>
<dbReference type="PANTHER" id="PTHR24567">
    <property type="entry name" value="CRP FAMILY TRANSCRIPTIONAL REGULATORY PROTEIN"/>
    <property type="match status" value="1"/>
</dbReference>
<name>A0A1T2XMB3_9BACL</name>
<dbReference type="Pfam" id="PF13545">
    <property type="entry name" value="HTH_Crp_2"/>
    <property type="match status" value="1"/>
</dbReference>
<dbReference type="InterPro" id="IPR000595">
    <property type="entry name" value="cNMP-bd_dom"/>
</dbReference>
<keyword evidence="2" id="KW-0238">DNA-binding</keyword>
<dbReference type="CDD" id="cd00038">
    <property type="entry name" value="CAP_ED"/>
    <property type="match status" value="1"/>
</dbReference>
<dbReference type="EMBL" id="MSZX01000001">
    <property type="protein sequence ID" value="OPA80991.1"/>
    <property type="molecule type" value="Genomic_DNA"/>
</dbReference>
<keyword evidence="1" id="KW-0805">Transcription regulation</keyword>
<feature type="domain" description="HTH crp-type" evidence="6">
    <location>
        <begin position="146"/>
        <end position="220"/>
    </location>
</feature>
<evidence type="ECO:0000313" key="8">
    <source>
        <dbReference type="Proteomes" id="UP000190188"/>
    </source>
</evidence>
<dbReference type="GO" id="GO:0003700">
    <property type="term" value="F:DNA-binding transcription factor activity"/>
    <property type="evidence" value="ECO:0007669"/>
    <property type="project" value="TreeGrafter"/>
</dbReference>
<dbReference type="InterPro" id="IPR012318">
    <property type="entry name" value="HTH_CRP"/>
</dbReference>
<evidence type="ECO:0000256" key="2">
    <source>
        <dbReference type="ARBA" id="ARBA00023125"/>
    </source>
</evidence>
<evidence type="ECO:0000313" key="7">
    <source>
        <dbReference type="EMBL" id="OPA80991.1"/>
    </source>
</evidence>
<dbReference type="InterPro" id="IPR036388">
    <property type="entry name" value="WH-like_DNA-bd_sf"/>
</dbReference>
<keyword evidence="4" id="KW-0804">Transcription</keyword>
<accession>A0A1T2XMB3</accession>
<keyword evidence="8" id="KW-1185">Reference proteome</keyword>
<dbReference type="SUPFAM" id="SSF51206">
    <property type="entry name" value="cAMP-binding domain-like"/>
    <property type="match status" value="1"/>
</dbReference>
<dbReference type="InterPro" id="IPR050397">
    <property type="entry name" value="Env_Response_Regulators"/>
</dbReference>
<evidence type="ECO:0000256" key="4">
    <source>
        <dbReference type="ARBA" id="ARBA00023163"/>
    </source>
</evidence>
<dbReference type="InterPro" id="IPR036390">
    <property type="entry name" value="WH_DNA-bd_sf"/>
</dbReference>
<dbReference type="Gene3D" id="1.10.10.10">
    <property type="entry name" value="Winged helix-like DNA-binding domain superfamily/Winged helix DNA-binding domain"/>
    <property type="match status" value="1"/>
</dbReference>
<dbReference type="PROSITE" id="PS50042">
    <property type="entry name" value="CNMP_BINDING_3"/>
    <property type="match status" value="1"/>
</dbReference>
<organism evidence="7 8">
    <name type="scientific">Paenibacillus selenitireducens</name>
    <dbReference type="NCBI Taxonomy" id="1324314"/>
    <lineage>
        <taxon>Bacteria</taxon>
        <taxon>Bacillati</taxon>
        <taxon>Bacillota</taxon>
        <taxon>Bacilli</taxon>
        <taxon>Bacillales</taxon>
        <taxon>Paenibacillaceae</taxon>
        <taxon>Paenibacillus</taxon>
    </lineage>
</organism>
<keyword evidence="3" id="KW-0010">Activator</keyword>
<dbReference type="Proteomes" id="UP000190188">
    <property type="component" value="Unassembled WGS sequence"/>
</dbReference>
<dbReference type="PANTHER" id="PTHR24567:SF26">
    <property type="entry name" value="REGULATORY PROTEIN YEIL"/>
    <property type="match status" value="1"/>
</dbReference>
<dbReference type="SUPFAM" id="SSF46785">
    <property type="entry name" value="Winged helix' DNA-binding domain"/>
    <property type="match status" value="1"/>
</dbReference>
<dbReference type="GO" id="GO:0003677">
    <property type="term" value="F:DNA binding"/>
    <property type="evidence" value="ECO:0007669"/>
    <property type="project" value="UniProtKB-KW"/>
</dbReference>
<dbReference type="Pfam" id="PF00027">
    <property type="entry name" value="cNMP_binding"/>
    <property type="match status" value="1"/>
</dbReference>
<dbReference type="InterPro" id="IPR018490">
    <property type="entry name" value="cNMP-bd_dom_sf"/>
</dbReference>
<dbReference type="GO" id="GO:0005829">
    <property type="term" value="C:cytosol"/>
    <property type="evidence" value="ECO:0007669"/>
    <property type="project" value="TreeGrafter"/>
</dbReference>
<dbReference type="Gene3D" id="2.60.120.10">
    <property type="entry name" value="Jelly Rolls"/>
    <property type="match status" value="1"/>
</dbReference>
<dbReference type="InterPro" id="IPR014710">
    <property type="entry name" value="RmlC-like_jellyroll"/>
</dbReference>
<dbReference type="SMART" id="SM00100">
    <property type="entry name" value="cNMP"/>
    <property type="match status" value="1"/>
</dbReference>
<protein>
    <submittedName>
        <fullName evidence="7">cAMP-binding protein</fullName>
    </submittedName>
</protein>
<evidence type="ECO:0000256" key="3">
    <source>
        <dbReference type="ARBA" id="ARBA00023159"/>
    </source>
</evidence>
<gene>
    <name evidence="7" type="ORF">BVG16_01180</name>
</gene>
<dbReference type="AlphaFoldDB" id="A0A1T2XMB3"/>
<dbReference type="RefSeq" id="WP_078496713.1">
    <property type="nucleotide sequence ID" value="NZ_MSZX01000001.1"/>
</dbReference>
<dbReference type="OrthoDB" id="9812325at2"/>
<proteinExistence type="predicted"/>
<reference evidence="7 8" key="1">
    <citation type="submission" date="2017-01" db="EMBL/GenBank/DDBJ databases">
        <title>Genome analysis of Paenibacillus selenitrireducens ES3-24.</title>
        <authorList>
            <person name="Xu D."/>
            <person name="Yao R."/>
            <person name="Zheng S."/>
        </authorList>
    </citation>
    <scope>NUCLEOTIDE SEQUENCE [LARGE SCALE GENOMIC DNA]</scope>
    <source>
        <strain evidence="7 8">ES3-24</strain>
    </source>
</reference>
<dbReference type="STRING" id="1324314.BVG16_01180"/>